<evidence type="ECO:0000313" key="1">
    <source>
        <dbReference type="EMBL" id="PAV69769.1"/>
    </source>
</evidence>
<evidence type="ECO:0000313" key="2">
    <source>
        <dbReference type="Proteomes" id="UP000218231"/>
    </source>
</evidence>
<gene>
    <name evidence="1" type="ORF">WR25_22868</name>
</gene>
<name>A0A2A2K7I9_9BILA</name>
<dbReference type="OrthoDB" id="6431331at2759"/>
<dbReference type="PANTHER" id="PTHR47533">
    <property type="entry name" value="PROTEIN CBG21859"/>
    <property type="match status" value="1"/>
</dbReference>
<dbReference type="EMBL" id="LIAE01009436">
    <property type="protein sequence ID" value="PAV69769.1"/>
    <property type="molecule type" value="Genomic_DNA"/>
</dbReference>
<evidence type="ECO:0008006" key="3">
    <source>
        <dbReference type="Google" id="ProtNLM"/>
    </source>
</evidence>
<dbReference type="InterPro" id="IPR029058">
    <property type="entry name" value="AB_hydrolase_fold"/>
</dbReference>
<dbReference type="Proteomes" id="UP000218231">
    <property type="component" value="Unassembled WGS sequence"/>
</dbReference>
<keyword evidence="2" id="KW-1185">Reference proteome</keyword>
<accession>A0A2A2K7I9</accession>
<sequence>MSSSLQRISVRFRTGKGQELESEVIYSDTMPSGSQIATVCAVHGTPGSHSDFKKLASFLLEKRIRLICPNFPGLGITKGHQALEYTNEERQNFLNAFLDNLNIREKLIMIGHSRGSENALMTAVQRNAYGLILVNGTGLRIHHAIKPIWKFRYGAALYFSLTPFQSFLNPYYKKWFESNYNMVAKRAELVPRFMKTVANLSIEGTAPFIEKTKELPMKIIYVYGGKDHLIENDIQEEVIQKYSLPEMSVKEAEDTMLLPAVADSFKFGGKGCAVCFENESHFMQQTKADLLAELTKIMAEADQLKRRSHL</sequence>
<comment type="caution">
    <text evidence="1">The sequence shown here is derived from an EMBL/GenBank/DDBJ whole genome shotgun (WGS) entry which is preliminary data.</text>
</comment>
<dbReference type="SUPFAM" id="SSF53474">
    <property type="entry name" value="alpha/beta-Hydrolases"/>
    <property type="match status" value="1"/>
</dbReference>
<dbReference type="Pfam" id="PF06342">
    <property type="entry name" value="DUF1057"/>
    <property type="match status" value="1"/>
</dbReference>
<proteinExistence type="predicted"/>
<protein>
    <recommendedName>
        <fullName evidence="3">AB hydrolase-1 domain-containing protein</fullName>
    </recommendedName>
</protein>
<dbReference type="InterPro" id="IPR010463">
    <property type="entry name" value="DUF1057"/>
</dbReference>
<organism evidence="1 2">
    <name type="scientific">Diploscapter pachys</name>
    <dbReference type="NCBI Taxonomy" id="2018661"/>
    <lineage>
        <taxon>Eukaryota</taxon>
        <taxon>Metazoa</taxon>
        <taxon>Ecdysozoa</taxon>
        <taxon>Nematoda</taxon>
        <taxon>Chromadorea</taxon>
        <taxon>Rhabditida</taxon>
        <taxon>Rhabditina</taxon>
        <taxon>Rhabditomorpha</taxon>
        <taxon>Rhabditoidea</taxon>
        <taxon>Rhabditidae</taxon>
        <taxon>Diploscapter</taxon>
    </lineage>
</organism>
<dbReference type="Gene3D" id="3.40.50.1820">
    <property type="entry name" value="alpha/beta hydrolase"/>
    <property type="match status" value="1"/>
</dbReference>
<dbReference type="PANTHER" id="PTHR47533:SF4">
    <property type="entry name" value="AB HYDROLASE-1 DOMAIN-CONTAINING PROTEIN"/>
    <property type="match status" value="1"/>
</dbReference>
<dbReference type="AlphaFoldDB" id="A0A2A2K7I9"/>
<reference evidence="1 2" key="1">
    <citation type="journal article" date="2017" name="Curr. Biol.">
        <title>Genome architecture and evolution of a unichromosomal asexual nematode.</title>
        <authorList>
            <person name="Fradin H."/>
            <person name="Zegar C."/>
            <person name="Gutwein M."/>
            <person name="Lucas J."/>
            <person name="Kovtun M."/>
            <person name="Corcoran D."/>
            <person name="Baugh L.R."/>
            <person name="Kiontke K."/>
            <person name="Gunsalus K."/>
            <person name="Fitch D.H."/>
            <person name="Piano F."/>
        </authorList>
    </citation>
    <scope>NUCLEOTIDE SEQUENCE [LARGE SCALE GENOMIC DNA]</scope>
    <source>
        <strain evidence="1">PF1309</strain>
    </source>
</reference>